<dbReference type="Pfam" id="PF00271">
    <property type="entry name" value="Helicase_C"/>
    <property type="match status" value="1"/>
</dbReference>
<dbReference type="GO" id="GO:0016787">
    <property type="term" value="F:hydrolase activity"/>
    <property type="evidence" value="ECO:0007669"/>
    <property type="project" value="InterPro"/>
</dbReference>
<dbReference type="InterPro" id="IPR001650">
    <property type="entry name" value="Helicase_C-like"/>
</dbReference>
<dbReference type="CDD" id="cd18032">
    <property type="entry name" value="DEXHc_RE_I_III_res"/>
    <property type="match status" value="1"/>
</dbReference>
<dbReference type="Pfam" id="PF13091">
    <property type="entry name" value="PLDc_2"/>
    <property type="match status" value="1"/>
</dbReference>
<dbReference type="CDD" id="cd18799">
    <property type="entry name" value="SF2_C_EcoAI-like"/>
    <property type="match status" value="1"/>
</dbReference>
<evidence type="ECO:0000259" key="1">
    <source>
        <dbReference type="PROSITE" id="PS50035"/>
    </source>
</evidence>
<dbReference type="GO" id="GO:0005829">
    <property type="term" value="C:cytosol"/>
    <property type="evidence" value="ECO:0007669"/>
    <property type="project" value="TreeGrafter"/>
</dbReference>
<sequence length="1043" mass="117788">MSTADSALPFGVYETPITRRISERLTETQKLSPDSVAEIKSLDDEEVKRRYTDALAREFSLRFEAKLSSLNEEKERIALINSMAALLDTDSSVDSEQLLTSIRPTSLIQAPQLPEQPLSSLALLTNAKNESNMDLEIRRELETADSVDLLCAFIKTGGLRVLDEPLLKLRDRGVPLRIITTTYCGATDKEAIDRLVEKYGAEIKISYETNMTRLHAKAWLFKRNSGFDTAYIGSSNLSASALVNGMEWNVRTSSGKSPEIVSKFIATFDSYWADKHFVSYDPRTDGQELEYALKRDRFASGGSDELAISGLEVKPYPYQQDMLESLQAEREQHNRHRNLLVAATGTGKTVVAALDYRNMCDALGRRPRLLFIAHRKEILQQALRTFREVLSDGNFGELLVDGVLPKEWTHVFASIQSLNTSRMEALGKDHFEFIIIDEFHHAQAISYRKVMDYFEPQELLGLTATPERGDGINVKEFFDYRVAHELRIWDALSLQLLAPMQYFGVNDDTDLQSVAWDKRKHEYAVSALNELYVARGEKRARLILQSLNNYAFGLSGVKALGFCVSVEHATFMAAYFSKQGVPAAVLSGQDNATTRRNRLDDLKTGRIKVIFSVDLFNEGLDIPEINTVLLLRPTQSPVLFLQQIGRGLRLYQGKESCLILDFVGLHSQEFDMESRFRALTGFTGKELVDQAENDFPAIPAGSSIILDKLTKEQVLKNLKQVTRTTSKRMISLTGEIGSTSLRKFIDSTGIPVMDVYRPKDYSWNFYLGQAGLADKADPRKDLLLNRVKSFLHINDYQRANAYRDIIASTANTIGSLPLDLQPYAKMLILNIWANRPQKVIPATFDKALEEIHRHRAFCKELSELLEIQVEDSKANPAPLKGDLGNTVLLSHAQYSLAELMAVLEDGEELPIMAKLPREGVRKLNNFNADLFLVTLQKSDKHFNEKTSYKDYPISPDLFHWESQSRTAIKSPTAQRYIHHKELDHSLLLAVRNANKNEVGLAESFTLLGQVDYVSHKNEKPIQFELALQRSMPQHLFIQGRAVV</sequence>
<protein>
    <recommendedName>
        <fullName evidence="6">Helicase</fullName>
    </recommendedName>
</protein>
<dbReference type="InterPro" id="IPR025202">
    <property type="entry name" value="PLD-like_dom"/>
</dbReference>
<dbReference type="SUPFAM" id="SSF52540">
    <property type="entry name" value="P-loop containing nucleoside triphosphate hydrolases"/>
    <property type="match status" value="1"/>
</dbReference>
<accession>A0A811G144</accession>
<reference evidence="4 5" key="1">
    <citation type="submission" date="2020-02" db="EMBL/GenBank/DDBJ databases">
        <authorList>
            <person name="Brisse S."/>
        </authorList>
    </citation>
    <scope>NUCLEOTIDE SEQUENCE [LARGE SCALE GENOMIC DNA]</scope>
    <source>
        <strain evidence="4">CIP107547</strain>
    </source>
</reference>
<dbReference type="PROSITE" id="PS51192">
    <property type="entry name" value="HELICASE_ATP_BIND_1"/>
    <property type="match status" value="1"/>
</dbReference>
<gene>
    <name evidence="4" type="ORF">CIP107547_01197</name>
</gene>
<evidence type="ECO:0000313" key="4">
    <source>
        <dbReference type="EMBL" id="CAB0599899.1"/>
    </source>
</evidence>
<evidence type="ECO:0000259" key="2">
    <source>
        <dbReference type="PROSITE" id="PS51192"/>
    </source>
</evidence>
<dbReference type="GO" id="GO:0005524">
    <property type="term" value="F:ATP binding"/>
    <property type="evidence" value="ECO:0007669"/>
    <property type="project" value="InterPro"/>
</dbReference>
<dbReference type="InterPro" id="IPR050742">
    <property type="entry name" value="Helicase_Restrict-Modif_Enz"/>
</dbReference>
<dbReference type="GO" id="GO:0006793">
    <property type="term" value="P:phosphorus metabolic process"/>
    <property type="evidence" value="ECO:0007669"/>
    <property type="project" value="UniProtKB-ARBA"/>
</dbReference>
<evidence type="ECO:0008006" key="6">
    <source>
        <dbReference type="Google" id="ProtNLM"/>
    </source>
</evidence>
<dbReference type="Proteomes" id="UP000480222">
    <property type="component" value="Unassembled WGS sequence"/>
</dbReference>
<feature type="domain" description="PLD phosphodiesterase" evidence="1">
    <location>
        <begin position="210"/>
        <end position="241"/>
    </location>
</feature>
<dbReference type="InterPro" id="IPR027417">
    <property type="entry name" value="P-loop_NTPase"/>
</dbReference>
<dbReference type="PANTHER" id="PTHR47396:SF1">
    <property type="entry name" value="ATP-DEPENDENT HELICASE IRC3-RELATED"/>
    <property type="match status" value="1"/>
</dbReference>
<organism evidence="4 5">
    <name type="scientific">Corynebacterium diphtheriae</name>
    <dbReference type="NCBI Taxonomy" id="1717"/>
    <lineage>
        <taxon>Bacteria</taxon>
        <taxon>Bacillati</taxon>
        <taxon>Actinomycetota</taxon>
        <taxon>Actinomycetes</taxon>
        <taxon>Mycobacteriales</taxon>
        <taxon>Corynebacteriaceae</taxon>
        <taxon>Corynebacterium</taxon>
    </lineage>
</organism>
<comment type="caution">
    <text evidence="4">The sequence shown here is derived from an EMBL/GenBank/DDBJ whole genome shotgun (WGS) entry which is preliminary data.</text>
</comment>
<dbReference type="SUPFAM" id="SSF56024">
    <property type="entry name" value="Phospholipase D/nuclease"/>
    <property type="match status" value="1"/>
</dbReference>
<name>A0A811G144_CORDP</name>
<dbReference type="PROSITE" id="PS51194">
    <property type="entry name" value="HELICASE_CTER"/>
    <property type="match status" value="1"/>
</dbReference>
<dbReference type="SMART" id="SM00490">
    <property type="entry name" value="HELICc"/>
    <property type="match status" value="1"/>
</dbReference>
<dbReference type="InterPro" id="IPR001736">
    <property type="entry name" value="PLipase_D/transphosphatidylase"/>
</dbReference>
<dbReference type="Gene3D" id="3.40.50.300">
    <property type="entry name" value="P-loop containing nucleotide triphosphate hydrolases"/>
    <property type="match status" value="2"/>
</dbReference>
<dbReference type="InterPro" id="IPR006935">
    <property type="entry name" value="Helicase/UvrB_N"/>
</dbReference>
<proteinExistence type="predicted"/>
<dbReference type="InterPro" id="IPR014001">
    <property type="entry name" value="Helicase_ATP-bd"/>
</dbReference>
<dbReference type="PROSITE" id="PS50035">
    <property type="entry name" value="PLD"/>
    <property type="match status" value="1"/>
</dbReference>
<dbReference type="Pfam" id="PF11907">
    <property type="entry name" value="DUF3427"/>
    <property type="match status" value="1"/>
</dbReference>
<dbReference type="Pfam" id="PF04851">
    <property type="entry name" value="ResIII"/>
    <property type="match status" value="1"/>
</dbReference>
<evidence type="ECO:0000259" key="3">
    <source>
        <dbReference type="PROSITE" id="PS51194"/>
    </source>
</evidence>
<dbReference type="RefSeq" id="WP_072564622.1">
    <property type="nucleotide sequence ID" value="NZ_CP040523.1"/>
</dbReference>
<dbReference type="GO" id="GO:0003677">
    <property type="term" value="F:DNA binding"/>
    <property type="evidence" value="ECO:0007669"/>
    <property type="project" value="InterPro"/>
</dbReference>
<dbReference type="PANTHER" id="PTHR47396">
    <property type="entry name" value="TYPE I RESTRICTION ENZYME ECOKI R PROTEIN"/>
    <property type="match status" value="1"/>
</dbReference>
<dbReference type="Gene3D" id="3.30.870.10">
    <property type="entry name" value="Endonuclease Chain A"/>
    <property type="match status" value="1"/>
</dbReference>
<dbReference type="InterPro" id="IPR021835">
    <property type="entry name" value="DUF3427"/>
</dbReference>
<dbReference type="AlphaFoldDB" id="A0A811G144"/>
<feature type="domain" description="Helicase ATP-binding" evidence="2">
    <location>
        <begin position="329"/>
        <end position="484"/>
    </location>
</feature>
<dbReference type="EMBL" id="CADDAV010000015">
    <property type="protein sequence ID" value="CAB0599899.1"/>
    <property type="molecule type" value="Genomic_DNA"/>
</dbReference>
<feature type="domain" description="Helicase C-terminal" evidence="3">
    <location>
        <begin position="546"/>
        <end position="695"/>
    </location>
</feature>
<dbReference type="SMART" id="SM00487">
    <property type="entry name" value="DEXDc"/>
    <property type="match status" value="1"/>
</dbReference>
<evidence type="ECO:0000313" key="5">
    <source>
        <dbReference type="Proteomes" id="UP000480222"/>
    </source>
</evidence>